<name>A0ABR0KLH7_9EURO</name>
<proteinExistence type="predicted"/>
<evidence type="ECO:0000313" key="2">
    <source>
        <dbReference type="Proteomes" id="UP001345013"/>
    </source>
</evidence>
<evidence type="ECO:0000313" key="1">
    <source>
        <dbReference type="EMBL" id="KAK5100053.1"/>
    </source>
</evidence>
<keyword evidence="2" id="KW-1185">Reference proteome</keyword>
<gene>
    <name evidence="1" type="ORF">LTR24_001118</name>
</gene>
<sequence>MASIPDSTKPTHSPADAVSYGLDLDSALNDFSISFSNNPSFSNDRPSNYVVNLDKEWKDDMGLHLLQRSMLPPRSFKCIITLTGSLRIAEDYAGSMKQSVKVPLADLVLDEQKTTPSGNDFVLQMKLADPSKTFTLQDNFDTFDTRKFRIGGPAIQEVKARGFQLAERDVSSLGNQPALFDPIVIQCRYLRITIKEWQAINDPEIFSPEVNSMIGSDSSHNAALKSNTHNQANTNTLGPSEESAVTTHKLPIVTKRPCSCWERDENGRLDKAKGGADESTAKHSDACESHWAALFGDYMQANKLKQARVGSGGMMASRWAAGA</sequence>
<dbReference type="Proteomes" id="UP001345013">
    <property type="component" value="Unassembled WGS sequence"/>
</dbReference>
<comment type="caution">
    <text evidence="1">The sequence shown here is derived from an EMBL/GenBank/DDBJ whole genome shotgun (WGS) entry which is preliminary data.</text>
</comment>
<protein>
    <submittedName>
        <fullName evidence="1">Uncharacterized protein</fullName>
    </submittedName>
</protein>
<dbReference type="EMBL" id="JAVRRG010000008">
    <property type="protein sequence ID" value="KAK5100053.1"/>
    <property type="molecule type" value="Genomic_DNA"/>
</dbReference>
<organism evidence="1 2">
    <name type="scientific">Lithohypha guttulata</name>
    <dbReference type="NCBI Taxonomy" id="1690604"/>
    <lineage>
        <taxon>Eukaryota</taxon>
        <taxon>Fungi</taxon>
        <taxon>Dikarya</taxon>
        <taxon>Ascomycota</taxon>
        <taxon>Pezizomycotina</taxon>
        <taxon>Eurotiomycetes</taxon>
        <taxon>Chaetothyriomycetidae</taxon>
        <taxon>Chaetothyriales</taxon>
        <taxon>Trichomeriaceae</taxon>
        <taxon>Lithohypha</taxon>
    </lineage>
</organism>
<reference evidence="1 2" key="1">
    <citation type="submission" date="2023-08" db="EMBL/GenBank/DDBJ databases">
        <title>Black Yeasts Isolated from many extreme environments.</title>
        <authorList>
            <person name="Coleine C."/>
            <person name="Stajich J.E."/>
            <person name="Selbmann L."/>
        </authorList>
    </citation>
    <scope>NUCLEOTIDE SEQUENCE [LARGE SCALE GENOMIC DNA]</scope>
    <source>
        <strain evidence="1 2">CCFEE 5885</strain>
    </source>
</reference>
<accession>A0ABR0KLH7</accession>